<dbReference type="HOGENOM" id="CLU_163878_0_0_10"/>
<sequence>MIPEKLTEVLKHDGVVAIATLGQDGPHMVNTWNSYVRITDDERILIPVGYMHRTEANIAFNNQVLITLGSRKVDGNMGPGAGFLIKGTACIEVSGSDFAVVKAKFAWARAVMAVTASSIEQTL</sequence>
<dbReference type="SUPFAM" id="SSF50475">
    <property type="entry name" value="FMN-binding split barrel"/>
    <property type="match status" value="1"/>
</dbReference>
<reference evidence="2 3" key="1">
    <citation type="submission" date="2006-12" db="EMBL/GenBank/DDBJ databases">
        <title>Complete sequence of Chlorobium phaeobacteroides DSM 266.</title>
        <authorList>
            <consortium name="US DOE Joint Genome Institute"/>
            <person name="Copeland A."/>
            <person name="Lucas S."/>
            <person name="Lapidus A."/>
            <person name="Barry K."/>
            <person name="Detter J.C."/>
            <person name="Glavina del Rio T."/>
            <person name="Hammon N."/>
            <person name="Israni S."/>
            <person name="Pitluck S."/>
            <person name="Goltsman E."/>
            <person name="Schmutz J."/>
            <person name="Larimer F."/>
            <person name="Land M."/>
            <person name="Hauser L."/>
            <person name="Mikhailova N."/>
            <person name="Li T."/>
            <person name="Overmann J."/>
            <person name="Bryant D.A."/>
            <person name="Richardson P."/>
        </authorList>
    </citation>
    <scope>NUCLEOTIDE SEQUENCE [LARGE SCALE GENOMIC DNA]</scope>
    <source>
        <strain evidence="2 3">DSM 266</strain>
    </source>
</reference>
<dbReference type="RefSeq" id="WP_011744652.1">
    <property type="nucleotide sequence ID" value="NC_008639.1"/>
</dbReference>
<dbReference type="InterPro" id="IPR012349">
    <property type="entry name" value="Split_barrel_FMN-bd"/>
</dbReference>
<evidence type="ECO:0000259" key="1">
    <source>
        <dbReference type="Pfam" id="PF01243"/>
    </source>
</evidence>
<dbReference type="Pfam" id="PF01243">
    <property type="entry name" value="PNPOx_N"/>
    <property type="match status" value="1"/>
</dbReference>
<dbReference type="eggNOG" id="COG3576">
    <property type="taxonomic scope" value="Bacteria"/>
</dbReference>
<proteinExistence type="predicted"/>
<dbReference type="STRING" id="290317.Cpha266_0772"/>
<dbReference type="Gene3D" id="2.30.110.10">
    <property type="entry name" value="Electron Transport, Fmn-binding Protein, Chain A"/>
    <property type="match status" value="1"/>
</dbReference>
<dbReference type="AlphaFoldDB" id="A1BEJ7"/>
<dbReference type="KEGG" id="cph:Cpha266_0772"/>
<protein>
    <submittedName>
        <fullName evidence="2">Pyridoxamine 5'-phosphate oxidase-related, FMN-binding protein</fullName>
    </submittedName>
</protein>
<gene>
    <name evidence="2" type="ordered locus">Cpha266_0772</name>
</gene>
<dbReference type="InterPro" id="IPR011576">
    <property type="entry name" value="Pyridox_Oxase_N"/>
</dbReference>
<dbReference type="OrthoDB" id="595289at2"/>
<organism evidence="2 3">
    <name type="scientific">Chlorobium phaeobacteroides (strain DSM 266 / SMG 266 / 2430)</name>
    <dbReference type="NCBI Taxonomy" id="290317"/>
    <lineage>
        <taxon>Bacteria</taxon>
        <taxon>Pseudomonadati</taxon>
        <taxon>Chlorobiota</taxon>
        <taxon>Chlorobiia</taxon>
        <taxon>Chlorobiales</taxon>
        <taxon>Chlorobiaceae</taxon>
        <taxon>Chlorobium/Pelodictyon group</taxon>
        <taxon>Chlorobium</taxon>
    </lineage>
</organism>
<name>A1BEJ7_CHLPD</name>
<dbReference type="Proteomes" id="UP000008701">
    <property type="component" value="Chromosome"/>
</dbReference>
<accession>A1BEJ7</accession>
<evidence type="ECO:0000313" key="3">
    <source>
        <dbReference type="Proteomes" id="UP000008701"/>
    </source>
</evidence>
<feature type="domain" description="Pyridoxamine 5'-phosphate oxidase N-terminal" evidence="1">
    <location>
        <begin position="2"/>
        <end position="101"/>
    </location>
</feature>
<keyword evidence="3" id="KW-1185">Reference proteome</keyword>
<dbReference type="EMBL" id="CP000492">
    <property type="protein sequence ID" value="ABL64824.1"/>
    <property type="molecule type" value="Genomic_DNA"/>
</dbReference>
<evidence type="ECO:0000313" key="2">
    <source>
        <dbReference type="EMBL" id="ABL64824.1"/>
    </source>
</evidence>